<sequence length="59" mass="6605">MNTMLRIIGWLGLVLTLVPSLLFLFDAISIESLKLAMTIGMVVWFSVAIIRNRLEPATD</sequence>
<keyword evidence="1" id="KW-0472">Membrane</keyword>
<protein>
    <submittedName>
        <fullName evidence="2">Uncharacterized protein</fullName>
    </submittedName>
</protein>
<dbReference type="AlphaFoldDB" id="A0A934RWV1"/>
<dbReference type="Proteomes" id="UP000617628">
    <property type="component" value="Unassembled WGS sequence"/>
</dbReference>
<keyword evidence="1" id="KW-0812">Transmembrane</keyword>
<evidence type="ECO:0000313" key="2">
    <source>
        <dbReference type="EMBL" id="MBK1875334.1"/>
    </source>
</evidence>
<feature type="transmembrane region" description="Helical" evidence="1">
    <location>
        <begin position="7"/>
        <end position="29"/>
    </location>
</feature>
<feature type="transmembrane region" description="Helical" evidence="1">
    <location>
        <begin position="35"/>
        <end position="54"/>
    </location>
</feature>
<dbReference type="EMBL" id="JAENIL010000001">
    <property type="protein sequence ID" value="MBK1875334.1"/>
    <property type="molecule type" value="Genomic_DNA"/>
</dbReference>
<keyword evidence="1" id="KW-1133">Transmembrane helix</keyword>
<accession>A0A934RWV1</accession>
<comment type="caution">
    <text evidence="2">The sequence shown here is derived from an EMBL/GenBank/DDBJ whole genome shotgun (WGS) entry which is preliminary data.</text>
</comment>
<gene>
    <name evidence="2" type="ORF">JIN87_00570</name>
</gene>
<reference evidence="2" key="1">
    <citation type="submission" date="2021-01" db="EMBL/GenBank/DDBJ databases">
        <title>Modified the classification status of verrucomicrobia.</title>
        <authorList>
            <person name="Feng X."/>
        </authorList>
    </citation>
    <scope>NUCLEOTIDE SEQUENCE</scope>
    <source>
        <strain evidence="2">KCTC 13126</strain>
    </source>
</reference>
<proteinExistence type="predicted"/>
<name>A0A934RWV1_9BACT</name>
<organism evidence="2 3">
    <name type="scientific">Pelagicoccus mobilis</name>
    <dbReference type="NCBI Taxonomy" id="415221"/>
    <lineage>
        <taxon>Bacteria</taxon>
        <taxon>Pseudomonadati</taxon>
        <taxon>Verrucomicrobiota</taxon>
        <taxon>Opitutia</taxon>
        <taxon>Puniceicoccales</taxon>
        <taxon>Pelagicoccaceae</taxon>
        <taxon>Pelagicoccus</taxon>
    </lineage>
</organism>
<keyword evidence="3" id="KW-1185">Reference proteome</keyword>
<evidence type="ECO:0000313" key="3">
    <source>
        <dbReference type="Proteomes" id="UP000617628"/>
    </source>
</evidence>
<evidence type="ECO:0000256" key="1">
    <source>
        <dbReference type="SAM" id="Phobius"/>
    </source>
</evidence>
<dbReference type="RefSeq" id="WP_200353549.1">
    <property type="nucleotide sequence ID" value="NZ_JAENIL010000001.1"/>
</dbReference>